<evidence type="ECO:0000313" key="1">
    <source>
        <dbReference type="EMBL" id="BDR54314.1"/>
    </source>
</evidence>
<accession>A0ABN6SE58</accession>
<dbReference type="Gene3D" id="2.160.20.10">
    <property type="entry name" value="Single-stranded right-handed beta-helix, Pectin lyase-like"/>
    <property type="match status" value="1"/>
</dbReference>
<dbReference type="InterPro" id="IPR011050">
    <property type="entry name" value="Pectin_lyase_fold/virulence"/>
</dbReference>
<dbReference type="EMBL" id="AP026800">
    <property type="protein sequence ID" value="BDR54314.1"/>
    <property type="molecule type" value="Genomic_DNA"/>
</dbReference>
<evidence type="ECO:0000313" key="2">
    <source>
        <dbReference type="Proteomes" id="UP001321748"/>
    </source>
</evidence>
<protein>
    <recommendedName>
        <fullName evidence="3">Hydrogenase</fullName>
    </recommendedName>
</protein>
<dbReference type="InterPro" id="IPR012334">
    <property type="entry name" value="Pectin_lyas_fold"/>
</dbReference>
<gene>
    <name evidence="1" type="ORF">KIMH_04250</name>
</gene>
<proteinExistence type="predicted"/>
<dbReference type="SUPFAM" id="SSF51126">
    <property type="entry name" value="Pectin lyase-like"/>
    <property type="match status" value="1"/>
</dbReference>
<sequence length="297" mass="32891">MAGLGGAREGTAGAGALDRPVRVQERLTGERAAFRAQGQDFVRVTFADGESPLKHARDVRLQGSLFQWKYPLWYCNDVGMEDCTLFEMARSGIWYTHNIAISNSTIEAPKTFRRSSGISLNDVTMPNASETLWSCSDIEMDNVSAQGDYFGKDSTGIRTSRFNLDGNYAFDGCSDITIDNARILSKDAFWNTSNVTVTNSRIYGEYLGWNSKHLTFENCTIESLQGLCYIKDLTLRHCRLLNTTLAFEYSTVDAQVDGHIDSILNPTSGMIHADSIGEITLDPACIDPEQTTIECAQ</sequence>
<keyword evidence="2" id="KW-1185">Reference proteome</keyword>
<dbReference type="Pfam" id="PF12541">
    <property type="entry name" value="DUF3737"/>
    <property type="match status" value="1"/>
</dbReference>
<name>A0ABN6SE58_9BIFI</name>
<evidence type="ECO:0008006" key="3">
    <source>
        <dbReference type="Google" id="ProtNLM"/>
    </source>
</evidence>
<reference evidence="1 2" key="1">
    <citation type="journal article" date="2023" name="Microbiol. Spectr.">
        <title>Symbiosis of Carpenter Bees with Uncharacterized Lactic Acid Bacteria Showing NAD Auxotrophy.</title>
        <authorList>
            <person name="Kawasaki S."/>
            <person name="Ozawa K."/>
            <person name="Mori T."/>
            <person name="Yamamoto A."/>
            <person name="Ito M."/>
            <person name="Ohkuma M."/>
            <person name="Sakamoto M."/>
            <person name="Matsutani M."/>
        </authorList>
    </citation>
    <scope>NUCLEOTIDE SEQUENCE [LARGE SCALE GENOMIC DNA]</scope>
    <source>
        <strain evidence="1 2">KimH</strain>
    </source>
</reference>
<dbReference type="InterPro" id="IPR022208">
    <property type="entry name" value="DUF3737"/>
</dbReference>
<dbReference type="Proteomes" id="UP001321748">
    <property type="component" value="Chromosome"/>
</dbReference>
<organism evidence="1 2">
    <name type="scientific">Bombiscardovia apis</name>
    <dbReference type="NCBI Taxonomy" id="2932182"/>
    <lineage>
        <taxon>Bacteria</taxon>
        <taxon>Bacillati</taxon>
        <taxon>Actinomycetota</taxon>
        <taxon>Actinomycetes</taxon>
        <taxon>Bifidobacteriales</taxon>
        <taxon>Bifidobacteriaceae</taxon>
        <taxon>Bombiscardovia</taxon>
    </lineage>
</organism>